<evidence type="ECO:0000313" key="3">
    <source>
        <dbReference type="EMBL" id="KAK4296315.1"/>
    </source>
</evidence>
<feature type="compositionally biased region" description="Basic and acidic residues" evidence="1">
    <location>
        <begin position="145"/>
        <end position="160"/>
    </location>
</feature>
<dbReference type="GO" id="GO:0005737">
    <property type="term" value="C:cytoplasm"/>
    <property type="evidence" value="ECO:0007669"/>
    <property type="project" value="TreeGrafter"/>
</dbReference>
<gene>
    <name evidence="3" type="ORF">Pmani_031189</name>
</gene>
<comment type="caution">
    <text evidence="3">The sequence shown here is derived from an EMBL/GenBank/DDBJ whole genome shotgun (WGS) entry which is preliminary data.</text>
</comment>
<feature type="region of interest" description="Disordered" evidence="1">
    <location>
        <begin position="124"/>
        <end position="173"/>
    </location>
</feature>
<accession>A0AAE1TV55</accession>
<proteinExistence type="predicted"/>
<evidence type="ECO:0000256" key="1">
    <source>
        <dbReference type="SAM" id="MobiDB-lite"/>
    </source>
</evidence>
<dbReference type="EMBL" id="JAWZYT010003886">
    <property type="protein sequence ID" value="KAK4296315.1"/>
    <property type="molecule type" value="Genomic_DNA"/>
</dbReference>
<evidence type="ECO:0000259" key="2">
    <source>
        <dbReference type="Pfam" id="PF10312"/>
    </source>
</evidence>
<name>A0AAE1TV55_9EUCA</name>
<dbReference type="GO" id="GO:0045292">
    <property type="term" value="P:mRNA cis splicing, via spliceosome"/>
    <property type="evidence" value="ECO:0007669"/>
    <property type="project" value="TreeGrafter"/>
</dbReference>
<feature type="domain" description="Splicing factor cactin central" evidence="2">
    <location>
        <begin position="1"/>
        <end position="113"/>
    </location>
</feature>
<reference evidence="3" key="1">
    <citation type="submission" date="2023-11" db="EMBL/GenBank/DDBJ databases">
        <title>Genome assemblies of two species of porcelain crab, Petrolisthes cinctipes and Petrolisthes manimaculis (Anomura: Porcellanidae).</title>
        <authorList>
            <person name="Angst P."/>
        </authorList>
    </citation>
    <scope>NUCLEOTIDE SEQUENCE</scope>
    <source>
        <strain evidence="3">PB745_02</strain>
        <tissue evidence="3">Gill</tissue>
    </source>
</reference>
<dbReference type="Proteomes" id="UP001292094">
    <property type="component" value="Unassembled WGS sequence"/>
</dbReference>
<dbReference type="GO" id="GO:0005681">
    <property type="term" value="C:spliceosomal complex"/>
    <property type="evidence" value="ECO:0007669"/>
    <property type="project" value="TreeGrafter"/>
</dbReference>
<dbReference type="Pfam" id="PF10312">
    <property type="entry name" value="Cactin_mid"/>
    <property type="match status" value="1"/>
</dbReference>
<evidence type="ECO:0000313" key="4">
    <source>
        <dbReference type="Proteomes" id="UP001292094"/>
    </source>
</evidence>
<feature type="compositionally biased region" description="Basic and acidic residues" evidence="1">
    <location>
        <begin position="124"/>
        <end position="133"/>
    </location>
</feature>
<dbReference type="PANTHER" id="PTHR21737:SF4">
    <property type="entry name" value="SPLICING FACTOR CACTIN"/>
    <property type="match status" value="1"/>
</dbReference>
<keyword evidence="4" id="KW-1185">Reference proteome</keyword>
<protein>
    <recommendedName>
        <fullName evidence="2">Splicing factor cactin central domain-containing protein</fullName>
    </recommendedName>
</protein>
<organism evidence="3 4">
    <name type="scientific">Petrolisthes manimaculis</name>
    <dbReference type="NCBI Taxonomy" id="1843537"/>
    <lineage>
        <taxon>Eukaryota</taxon>
        <taxon>Metazoa</taxon>
        <taxon>Ecdysozoa</taxon>
        <taxon>Arthropoda</taxon>
        <taxon>Crustacea</taxon>
        <taxon>Multicrustacea</taxon>
        <taxon>Malacostraca</taxon>
        <taxon>Eumalacostraca</taxon>
        <taxon>Eucarida</taxon>
        <taxon>Decapoda</taxon>
        <taxon>Pleocyemata</taxon>
        <taxon>Anomura</taxon>
        <taxon>Galatheoidea</taxon>
        <taxon>Porcellanidae</taxon>
        <taxon>Petrolisthes</taxon>
    </lineage>
</organism>
<dbReference type="PANTHER" id="PTHR21737">
    <property type="entry name" value="POLYGLUTAMINE BINDING PROTEIN 1/MARVEL MEMBRANE-ASSOCIATING DOMAIN CONTAINING 3"/>
    <property type="match status" value="1"/>
</dbReference>
<dbReference type="AlphaFoldDB" id="A0AAE1TV55"/>
<feature type="compositionally biased region" description="Acidic residues" evidence="1">
    <location>
        <begin position="134"/>
        <end position="144"/>
    </location>
</feature>
<dbReference type="InterPro" id="IPR018816">
    <property type="entry name" value="Cactin_central"/>
</dbReference>
<sequence length="173" mass="20073">MEDLLEDIRVYMQLEKEDINQWYWTDLTIIVQDVLCRLHQRDVTSHHQDIHAAVASDVSSIFHNKSLAELNKLQINIESKLGGPTTGLDIGYWESVVSQLKVHQARARLRERHKDNLRKKLEILKAEQGVKQEGEEESREEDQEEGQHTDTESIPEVKEEITEDESRETGSCQ</sequence>